<dbReference type="Pfam" id="PF22435">
    <property type="entry name" value="MRM3-like_sub_bind"/>
    <property type="match status" value="1"/>
</dbReference>
<dbReference type="InterPro" id="IPR029064">
    <property type="entry name" value="Ribosomal_eL30-like_sf"/>
</dbReference>
<dbReference type="InterPro" id="IPR001537">
    <property type="entry name" value="SpoU_MeTrfase"/>
</dbReference>
<comment type="caution">
    <text evidence="6">The sequence shown here is derived from an EMBL/GenBank/DDBJ whole genome shotgun (WGS) entry which is preliminary data.</text>
</comment>
<dbReference type="GO" id="GO:0003723">
    <property type="term" value="F:RNA binding"/>
    <property type="evidence" value="ECO:0007669"/>
    <property type="project" value="InterPro"/>
</dbReference>
<accession>A0A3E1EYC3</accession>
<dbReference type="Pfam" id="PF00588">
    <property type="entry name" value="SpoU_methylase"/>
    <property type="match status" value="1"/>
</dbReference>
<dbReference type="EMBL" id="QURB01000003">
    <property type="protein sequence ID" value="RFC54561.1"/>
    <property type="molecule type" value="Genomic_DNA"/>
</dbReference>
<protein>
    <submittedName>
        <fullName evidence="6">RNA methyltransferase</fullName>
    </submittedName>
</protein>
<keyword evidence="3 6" id="KW-0808">Transferase</keyword>
<gene>
    <name evidence="6" type="ORF">DXU93_06115</name>
</gene>
<dbReference type="Gene3D" id="3.30.1330.30">
    <property type="match status" value="1"/>
</dbReference>
<dbReference type="InterPro" id="IPR029026">
    <property type="entry name" value="tRNA_m1G_MTases_N"/>
</dbReference>
<keyword evidence="2 6" id="KW-0489">Methyltransferase</keyword>
<dbReference type="RefSeq" id="WP_116880396.1">
    <property type="nucleotide sequence ID" value="NZ_QURB01000003.1"/>
</dbReference>
<evidence type="ECO:0000259" key="4">
    <source>
        <dbReference type="Pfam" id="PF00588"/>
    </source>
</evidence>
<dbReference type="Proteomes" id="UP000257127">
    <property type="component" value="Unassembled WGS sequence"/>
</dbReference>
<keyword evidence="7" id="KW-1185">Reference proteome</keyword>
<evidence type="ECO:0000313" key="7">
    <source>
        <dbReference type="Proteomes" id="UP000257127"/>
    </source>
</evidence>
<dbReference type="GO" id="GO:0008173">
    <property type="term" value="F:RNA methyltransferase activity"/>
    <property type="evidence" value="ECO:0007669"/>
    <property type="project" value="InterPro"/>
</dbReference>
<dbReference type="OrthoDB" id="9785673at2"/>
<name>A0A3E1EYC3_9FLAO</name>
<dbReference type="CDD" id="cd18109">
    <property type="entry name" value="SpoU-like_RNA-MTase"/>
    <property type="match status" value="1"/>
</dbReference>
<evidence type="ECO:0000256" key="2">
    <source>
        <dbReference type="ARBA" id="ARBA00022603"/>
    </source>
</evidence>
<feature type="domain" description="tRNA/rRNA methyltransferase SpoU type" evidence="4">
    <location>
        <begin position="99"/>
        <end position="233"/>
    </location>
</feature>
<dbReference type="InterPro" id="IPR053888">
    <property type="entry name" value="MRM3-like_sub_bind"/>
</dbReference>
<dbReference type="AlphaFoldDB" id="A0A3E1EYC3"/>
<dbReference type="SUPFAM" id="SSF55315">
    <property type="entry name" value="L30e-like"/>
    <property type="match status" value="1"/>
</dbReference>
<proteinExistence type="inferred from homology"/>
<dbReference type="GO" id="GO:0006396">
    <property type="term" value="P:RNA processing"/>
    <property type="evidence" value="ECO:0007669"/>
    <property type="project" value="InterPro"/>
</dbReference>
<organism evidence="6 7">
    <name type="scientific">Brumimicrobium aurantiacum</name>
    <dbReference type="NCBI Taxonomy" id="1737063"/>
    <lineage>
        <taxon>Bacteria</taxon>
        <taxon>Pseudomonadati</taxon>
        <taxon>Bacteroidota</taxon>
        <taxon>Flavobacteriia</taxon>
        <taxon>Flavobacteriales</taxon>
        <taxon>Crocinitomicaceae</taxon>
        <taxon>Brumimicrobium</taxon>
    </lineage>
</organism>
<dbReference type="SUPFAM" id="SSF75217">
    <property type="entry name" value="alpha/beta knot"/>
    <property type="match status" value="1"/>
</dbReference>
<evidence type="ECO:0000313" key="6">
    <source>
        <dbReference type="EMBL" id="RFC54561.1"/>
    </source>
</evidence>
<dbReference type="PANTHER" id="PTHR43191">
    <property type="entry name" value="RRNA METHYLTRANSFERASE 3"/>
    <property type="match status" value="1"/>
</dbReference>
<feature type="domain" description="MRM3-like substrate binding" evidence="5">
    <location>
        <begin position="5"/>
        <end position="85"/>
    </location>
</feature>
<reference evidence="6 7" key="1">
    <citation type="submission" date="2018-08" db="EMBL/GenBank/DDBJ databases">
        <title>The draft genome squence of Brumimicrobium sp. N62.</title>
        <authorList>
            <person name="Du Z.-J."/>
            <person name="Luo H.-R."/>
        </authorList>
    </citation>
    <scope>NUCLEOTIDE SEQUENCE [LARGE SCALE GENOMIC DNA]</scope>
    <source>
        <strain evidence="6 7">N62</strain>
    </source>
</reference>
<evidence type="ECO:0000259" key="5">
    <source>
        <dbReference type="Pfam" id="PF22435"/>
    </source>
</evidence>
<dbReference type="PANTHER" id="PTHR43191:SF2">
    <property type="entry name" value="RRNA METHYLTRANSFERASE 3, MITOCHONDRIAL"/>
    <property type="match status" value="1"/>
</dbReference>
<dbReference type="InterPro" id="IPR029028">
    <property type="entry name" value="Alpha/beta_knot_MTases"/>
</dbReference>
<dbReference type="GO" id="GO:0032259">
    <property type="term" value="P:methylation"/>
    <property type="evidence" value="ECO:0007669"/>
    <property type="project" value="UniProtKB-KW"/>
</dbReference>
<dbReference type="InterPro" id="IPR051259">
    <property type="entry name" value="rRNA_Methyltransferase"/>
</dbReference>
<evidence type="ECO:0000256" key="1">
    <source>
        <dbReference type="ARBA" id="ARBA00007228"/>
    </source>
</evidence>
<dbReference type="Gene3D" id="3.40.1280.10">
    <property type="match status" value="1"/>
</dbReference>
<comment type="similarity">
    <text evidence="1">Belongs to the class IV-like SAM-binding methyltransferase superfamily. RNA methyltransferase TrmH family.</text>
</comment>
<evidence type="ECO:0000256" key="3">
    <source>
        <dbReference type="ARBA" id="ARBA00022679"/>
    </source>
</evidence>
<sequence>MISKQQIKYIRSLHKKKFRDLNAQFTIEGPKMISEAIQHAPDCLMNIYGIENEFKALPEHVSFVEIDQKSLGQISTLKHPQKQVAICSYLPTSQEESEFYIALDTIQDPGNLGTILRLAAWFGVEKIIASKETVDCYNPKVVQASMGAIFNVSIEYTDLKEVFEKTDLPIYGSLLEGENIYQKKIEKKGILVMGNEGNGIQDSLLPLITEPVTIPKFGKGESLNVAMATSVFLSEFARR</sequence>